<dbReference type="HOGENOM" id="CLU_022481_2_1_9"/>
<evidence type="ECO:0000256" key="2">
    <source>
        <dbReference type="ARBA" id="ARBA00022730"/>
    </source>
</evidence>
<keyword evidence="4 5" id="KW-0648">Protein biosynthesis</keyword>
<feature type="coiled-coil region" evidence="5">
    <location>
        <begin position="295"/>
        <end position="322"/>
    </location>
</feature>
<comment type="subunit">
    <text evidence="5">Associates with stalled 50S ribosomal subunits. Binds to RqcP.</text>
</comment>
<keyword evidence="1 5" id="KW-0820">tRNA-binding</keyword>
<dbReference type="PANTHER" id="PTHR15239">
    <property type="entry name" value="NUCLEAR EXPORT MEDIATOR FACTOR NEMF"/>
    <property type="match status" value="1"/>
</dbReference>
<dbReference type="RefSeq" id="WP_005605413.1">
    <property type="nucleotide sequence ID" value="NZ_CP102283.1"/>
</dbReference>
<dbReference type="GO" id="GO:0000049">
    <property type="term" value="F:tRNA binding"/>
    <property type="evidence" value="ECO:0007669"/>
    <property type="project" value="UniProtKB-UniRule"/>
</dbReference>
<dbReference type="FunFam" id="2.30.310.10:FF:000004">
    <property type="entry name" value="Fibronectin-binding protein A"/>
    <property type="match status" value="1"/>
</dbReference>
<keyword evidence="5" id="KW-0175">Coiled coil</keyword>
<dbReference type="Gene3D" id="3.40.970.40">
    <property type="entry name" value="fibrinogen binding protein from staphylococcus aureus domain like"/>
    <property type="match status" value="1"/>
</dbReference>
<name>C8NEM0_9LACT</name>
<dbReference type="HAMAP" id="MF_00844_B">
    <property type="entry name" value="RqcH_B"/>
    <property type="match status" value="1"/>
</dbReference>
<evidence type="ECO:0000313" key="7">
    <source>
        <dbReference type="EMBL" id="EEW37852.1"/>
    </source>
</evidence>
<dbReference type="InterPro" id="IPR051608">
    <property type="entry name" value="RQC_Subunit_NEMF"/>
</dbReference>
<dbReference type="EMBL" id="ACKZ01000009">
    <property type="protein sequence ID" value="EEW37852.1"/>
    <property type="molecule type" value="Genomic_DNA"/>
</dbReference>
<dbReference type="GeneID" id="78411364"/>
<evidence type="ECO:0000256" key="4">
    <source>
        <dbReference type="ARBA" id="ARBA00022917"/>
    </source>
</evidence>
<keyword evidence="8" id="KW-1185">Reference proteome</keyword>
<dbReference type="eggNOG" id="COG1293">
    <property type="taxonomic scope" value="Bacteria"/>
</dbReference>
<evidence type="ECO:0000313" key="8">
    <source>
        <dbReference type="Proteomes" id="UP000005926"/>
    </source>
</evidence>
<dbReference type="Pfam" id="PF05670">
    <property type="entry name" value="NFACT-R_1"/>
    <property type="match status" value="1"/>
</dbReference>
<keyword evidence="3 5" id="KW-0694">RNA-binding</keyword>
<dbReference type="PANTHER" id="PTHR15239:SF6">
    <property type="entry name" value="RIBOSOME QUALITY CONTROL COMPLEX SUBUNIT NEMF"/>
    <property type="match status" value="1"/>
</dbReference>
<evidence type="ECO:0000256" key="5">
    <source>
        <dbReference type="HAMAP-Rule" id="MF_00844"/>
    </source>
</evidence>
<dbReference type="GO" id="GO:1990112">
    <property type="term" value="C:RQC complex"/>
    <property type="evidence" value="ECO:0007669"/>
    <property type="project" value="TreeGrafter"/>
</dbReference>
<evidence type="ECO:0000259" key="6">
    <source>
        <dbReference type="Pfam" id="PF05670"/>
    </source>
</evidence>
<feature type="domain" description="NFACT RNA-binding" evidence="6">
    <location>
        <begin position="449"/>
        <end position="539"/>
    </location>
</feature>
<dbReference type="InterPro" id="IPR008532">
    <property type="entry name" value="NFACT_RNA-bd"/>
</dbReference>
<protein>
    <recommendedName>
        <fullName evidence="5">Rqc2 homolog RqcH</fullName>
        <shortName evidence="5">RqcH</shortName>
    </recommendedName>
</protein>
<dbReference type="Proteomes" id="UP000005926">
    <property type="component" value="Unassembled WGS sequence"/>
</dbReference>
<reference evidence="7 8" key="1">
    <citation type="submission" date="2009-08" db="EMBL/GenBank/DDBJ databases">
        <authorList>
            <person name="Muzny D."/>
            <person name="Qin X."/>
            <person name="Deng J."/>
            <person name="Jiang H."/>
            <person name="Liu Y."/>
            <person name="Qu J."/>
            <person name="Song X.-Z."/>
            <person name="Zhang L."/>
            <person name="Thornton R."/>
            <person name="Coyle M."/>
            <person name="Francisco L."/>
            <person name="Jackson L."/>
            <person name="Javaid M."/>
            <person name="Korchina V."/>
            <person name="Kovar C."/>
            <person name="Mata R."/>
            <person name="Mathew T."/>
            <person name="Ngo R."/>
            <person name="Nguyen L."/>
            <person name="Nguyen N."/>
            <person name="Okwuonu G."/>
            <person name="Ongeri F."/>
            <person name="Pham C."/>
            <person name="Simmons D."/>
            <person name="Wilczek-Boney K."/>
            <person name="Hale W."/>
            <person name="Jakkamsetti A."/>
            <person name="Pham P."/>
            <person name="Ruth R."/>
            <person name="San Lucas F."/>
            <person name="Warren J."/>
            <person name="Zhang J."/>
            <person name="Zhao Z."/>
            <person name="Zhou C."/>
            <person name="Zhu D."/>
            <person name="Lee S."/>
            <person name="Bess C."/>
            <person name="Blankenburg K."/>
            <person name="Forbes L."/>
            <person name="Fu Q."/>
            <person name="Gubbala S."/>
            <person name="Hirani K."/>
            <person name="Jayaseelan J.C."/>
            <person name="Lara F."/>
            <person name="Munidasa M."/>
            <person name="Palculict T."/>
            <person name="Patil S."/>
            <person name="Pu L.-L."/>
            <person name="Saada N."/>
            <person name="Tang L."/>
            <person name="Weissenberger G."/>
            <person name="Zhu Y."/>
            <person name="Hemphill L."/>
            <person name="Shang Y."/>
            <person name="Youmans B."/>
            <person name="Ayvaz T."/>
            <person name="Ross M."/>
            <person name="Santibanez J."/>
            <person name="Aqrawi P."/>
            <person name="Gross S."/>
            <person name="Joshi V."/>
            <person name="Fowler G."/>
            <person name="Nazareth L."/>
            <person name="Reid J."/>
            <person name="Worley K."/>
            <person name="Petrosino J."/>
            <person name="Highlander S."/>
            <person name="Gibbs R."/>
        </authorList>
    </citation>
    <scope>NUCLEOTIDE SEQUENCE [LARGE SCALE GENOMIC DNA]</scope>
    <source>
        <strain evidence="7 8">ATCC 49175</strain>
    </source>
</reference>
<dbReference type="Pfam" id="PF05833">
    <property type="entry name" value="NFACT_N"/>
    <property type="match status" value="1"/>
</dbReference>
<dbReference type="GO" id="GO:0043023">
    <property type="term" value="F:ribosomal large subunit binding"/>
    <property type="evidence" value="ECO:0007669"/>
    <property type="project" value="UniProtKB-UniRule"/>
</dbReference>
<dbReference type="AlphaFoldDB" id="C8NEM0"/>
<proteinExistence type="inferred from homology"/>
<dbReference type="GO" id="GO:0019843">
    <property type="term" value="F:rRNA binding"/>
    <property type="evidence" value="ECO:0007669"/>
    <property type="project" value="UniProtKB-UniRule"/>
</dbReference>
<sequence length="571" mass="65360">MTFDGIFTKWMMDEVAPQLVGGRITKIHQPLPYDVQFTIRANRKNYLLVCSAHPMMARVQFISEKPENPEVAPNFCMILRKYLEGSIIQSFSQVENDRILHLDVSTRDELGDKAGYRFTIEMMGRHSNLFLVNQEDNSIIDCVKRVSLGQNSYRTLQPGASYVLPPQTQKKNPFEYSLFELDSLLHPYSGEPDERTLMNVFQGISKQTAHEIVERSERGGQSLAEALHHYLEEGNTAIQPTLTKAEDGKTYFLPFPYMSKVGESQSFDSLSELLSVYYVQKIQEEKIQQLAGHLLQMLKSELRKNREKMVKLDEDLARTEDADHYRIYGDLINTYQHQIEKGANSVTVQNFYQDYEEVTIPLNPLLTASQNAQAYFKKYQKLRNAVTHIHEQQKATKNEMDYLESVIYQIEEADVFNLEAIREELVESGYLKRSALKKGIKKQGSAKPQVFYATDGTRILVGRNNLQNDQLTLRQAKKEYLWLHAQNIPGSHVIIESSNPAEETIGEGAMLAAYYSKYRLSGTVPVDYVQVSKIRKPNGAKPGFVVYEGQQNTYITPDPLKVEALRNNNPK</sequence>
<organism evidence="7 8">
    <name type="scientific">Granulicatella adiacens ATCC 49175</name>
    <dbReference type="NCBI Taxonomy" id="638301"/>
    <lineage>
        <taxon>Bacteria</taxon>
        <taxon>Bacillati</taxon>
        <taxon>Bacillota</taxon>
        <taxon>Bacilli</taxon>
        <taxon>Lactobacillales</taxon>
        <taxon>Carnobacteriaceae</taxon>
        <taxon>Granulicatella</taxon>
    </lineage>
</organism>
<dbReference type="GO" id="GO:0072344">
    <property type="term" value="P:rescue of stalled ribosome"/>
    <property type="evidence" value="ECO:0007669"/>
    <property type="project" value="UniProtKB-UniRule"/>
</dbReference>
<evidence type="ECO:0000256" key="1">
    <source>
        <dbReference type="ARBA" id="ARBA00022555"/>
    </source>
</evidence>
<comment type="similarity">
    <text evidence="5">Belongs to the NEMF family.</text>
</comment>
<dbReference type="InterPro" id="IPR043682">
    <property type="entry name" value="RqcH_bacterial"/>
</dbReference>
<comment type="function">
    <text evidence="5">Key component of the ribosome quality control system (RQC), a ribosome-associated complex that mediates the extraction of incompletely synthesized nascent chains from stalled ribosomes and their subsequent degradation. RqcH recruits Ala-charged tRNA, and with RqcP directs the elongation of stalled nascent chains on 50S ribosomal subunits, leading to non-templated C-terminal alanine extensions (Ala tail). The Ala tail promotes nascent chain degradation. May add between 1 and at least 8 Ala residues. Binds to stalled 50S ribosomal subunits.</text>
</comment>
<evidence type="ECO:0000256" key="3">
    <source>
        <dbReference type="ARBA" id="ARBA00022884"/>
    </source>
</evidence>
<accession>C8NEM0</accession>
<gene>
    <name evidence="7" type="primary">FbpA</name>
    <name evidence="5" type="synonym">rqcH</name>
    <name evidence="7" type="ORF">HMPREF0444_0365</name>
</gene>
<dbReference type="STRING" id="638301.HMPREF0444_0365"/>
<keyword evidence="2 5" id="KW-0699">rRNA-binding</keyword>
<comment type="caution">
    <text evidence="7">The sequence shown here is derived from an EMBL/GenBank/DDBJ whole genome shotgun (WGS) entry which is preliminary data.</text>
</comment>
<dbReference type="Gene3D" id="2.30.310.10">
    <property type="entry name" value="ibrinogen binding protein from staphylococcus aureus domain"/>
    <property type="match status" value="1"/>
</dbReference>